<gene>
    <name evidence="1" type="ORF">METZ01_LOCUS166456</name>
</gene>
<organism evidence="1">
    <name type="scientific">marine metagenome</name>
    <dbReference type="NCBI Taxonomy" id="408172"/>
    <lineage>
        <taxon>unclassified sequences</taxon>
        <taxon>metagenomes</taxon>
        <taxon>ecological metagenomes</taxon>
    </lineage>
</organism>
<dbReference type="Gene3D" id="3.50.50.60">
    <property type="entry name" value="FAD/NAD(P)-binding domain"/>
    <property type="match status" value="1"/>
</dbReference>
<feature type="non-terminal residue" evidence="1">
    <location>
        <position position="129"/>
    </location>
</feature>
<name>A0A382BJY1_9ZZZZ</name>
<dbReference type="AlphaFoldDB" id="A0A382BJY1"/>
<dbReference type="Pfam" id="PF13738">
    <property type="entry name" value="Pyr_redox_3"/>
    <property type="match status" value="1"/>
</dbReference>
<dbReference type="SUPFAM" id="SSF51905">
    <property type="entry name" value="FAD/NAD(P)-binding domain"/>
    <property type="match status" value="1"/>
</dbReference>
<dbReference type="EMBL" id="UINC01029969">
    <property type="protein sequence ID" value="SVB13602.1"/>
    <property type="molecule type" value="Genomic_DNA"/>
</dbReference>
<evidence type="ECO:0008006" key="2">
    <source>
        <dbReference type="Google" id="ProtNLM"/>
    </source>
</evidence>
<sequence>MTETYDLIVVGAGPCGIAVGAAAEKAGLSCVLFDKGCVTSSLLSYPYYMTFFSTAVMLEVGEVSFTIPNAKPTRREALAYYRKVVEQCGIEVRQYEDVVDISGEQGAFSVTTCSANGETMDHLASAVVV</sequence>
<accession>A0A382BJY1</accession>
<evidence type="ECO:0000313" key="1">
    <source>
        <dbReference type="EMBL" id="SVB13602.1"/>
    </source>
</evidence>
<proteinExistence type="predicted"/>
<dbReference type="InterPro" id="IPR036188">
    <property type="entry name" value="FAD/NAD-bd_sf"/>
</dbReference>
<protein>
    <recommendedName>
        <fullName evidence="2">FAD/NAD(P)-binding domain-containing protein</fullName>
    </recommendedName>
</protein>
<reference evidence="1" key="1">
    <citation type="submission" date="2018-05" db="EMBL/GenBank/DDBJ databases">
        <authorList>
            <person name="Lanie J.A."/>
            <person name="Ng W.-L."/>
            <person name="Kazmierczak K.M."/>
            <person name="Andrzejewski T.M."/>
            <person name="Davidsen T.M."/>
            <person name="Wayne K.J."/>
            <person name="Tettelin H."/>
            <person name="Glass J.I."/>
            <person name="Rusch D."/>
            <person name="Podicherti R."/>
            <person name="Tsui H.-C.T."/>
            <person name="Winkler M.E."/>
        </authorList>
    </citation>
    <scope>NUCLEOTIDE SEQUENCE</scope>
</reference>